<dbReference type="STRING" id="551459.SAMN05421796_101807"/>
<proteinExistence type="predicted"/>
<evidence type="ECO:0000313" key="5">
    <source>
        <dbReference type="Proteomes" id="UP000238314"/>
    </source>
</evidence>
<dbReference type="Pfam" id="PF12728">
    <property type="entry name" value="HTH_17"/>
    <property type="match status" value="1"/>
</dbReference>
<dbReference type="EMBL" id="FTOJ01000001">
    <property type="protein sequence ID" value="SIS64803.1"/>
    <property type="molecule type" value="Genomic_DNA"/>
</dbReference>
<dbReference type="OrthoDB" id="768005at2"/>
<dbReference type="InterPro" id="IPR041657">
    <property type="entry name" value="HTH_17"/>
</dbReference>
<dbReference type="PANTHER" id="PTHR34585:SF22">
    <property type="entry name" value="HELIX-TURN-HELIX DOMAIN-CONTAINING PROTEIN"/>
    <property type="match status" value="1"/>
</dbReference>
<reference evidence="4" key="2">
    <citation type="submission" date="2017-01" db="EMBL/GenBank/DDBJ databases">
        <authorList>
            <person name="Varghese N."/>
            <person name="Submissions S."/>
        </authorList>
    </citation>
    <scope>NUCLEOTIDE SEQUENCE [LARGE SCALE GENOMIC DNA]</scope>
    <source>
        <strain evidence="4">DSM 21068</strain>
    </source>
</reference>
<accession>A0A1N7KT61</accession>
<dbReference type="SUPFAM" id="SSF46955">
    <property type="entry name" value="Putative DNA-binding domain"/>
    <property type="match status" value="1"/>
</dbReference>
<reference evidence="3" key="3">
    <citation type="submission" date="2017-01" db="EMBL/GenBank/DDBJ databases">
        <authorList>
            <person name="Mah S.A."/>
            <person name="Swanson W.J."/>
            <person name="Moy G.W."/>
            <person name="Vacquier V.D."/>
        </authorList>
    </citation>
    <scope>NUCLEOTIDE SEQUENCE [LARGE SCALE GENOMIC DNA]</scope>
    <source>
        <strain evidence="3">DSM 21068</strain>
    </source>
</reference>
<dbReference type="PANTHER" id="PTHR34585">
    <property type="match status" value="1"/>
</dbReference>
<evidence type="ECO:0000313" key="3">
    <source>
        <dbReference type="EMBL" id="SIS64803.1"/>
    </source>
</evidence>
<evidence type="ECO:0000313" key="2">
    <source>
        <dbReference type="EMBL" id="PQA95003.1"/>
    </source>
</evidence>
<organism evidence="3 4">
    <name type="scientific">Chryseobacterium piscicola</name>
    <dbReference type="NCBI Taxonomy" id="551459"/>
    <lineage>
        <taxon>Bacteria</taxon>
        <taxon>Pseudomonadati</taxon>
        <taxon>Bacteroidota</taxon>
        <taxon>Flavobacteriia</taxon>
        <taxon>Flavobacteriales</taxon>
        <taxon>Weeksellaceae</taxon>
        <taxon>Chryseobacterium group</taxon>
        <taxon>Chryseobacterium</taxon>
    </lineage>
</organism>
<dbReference type="Proteomes" id="UP000186246">
    <property type="component" value="Unassembled WGS sequence"/>
</dbReference>
<dbReference type="Proteomes" id="UP000238314">
    <property type="component" value="Unassembled WGS sequence"/>
</dbReference>
<keyword evidence="2" id="KW-0238">DNA-binding</keyword>
<reference evidence="2 5" key="1">
    <citation type="submission" date="2016-11" db="EMBL/GenBank/DDBJ databases">
        <title>Whole genomes of Flavobacteriaceae.</title>
        <authorList>
            <person name="Stine C."/>
            <person name="Li C."/>
            <person name="Tadesse D."/>
        </authorList>
    </citation>
    <scope>NUCLEOTIDE SEQUENCE [LARGE SCALE GENOMIC DNA]</scope>
    <source>
        <strain evidence="2 5">DSM 21068</strain>
    </source>
</reference>
<sequence length="93" mass="11184">MEAIIFSKEQFETLISKIDQIHHKISNKNLPKQEVFLDNEEFIKMLKISRRTAQTWRDEGKISFSQVGNKIYYKLSDVEKTMDEYYNKSFSKR</sequence>
<dbReference type="RefSeq" id="WP_076449993.1">
    <property type="nucleotide sequence ID" value="NZ_FTOJ01000001.1"/>
</dbReference>
<keyword evidence="5" id="KW-1185">Reference proteome</keyword>
<feature type="domain" description="Helix-turn-helix" evidence="1">
    <location>
        <begin position="37"/>
        <end position="80"/>
    </location>
</feature>
<evidence type="ECO:0000313" key="4">
    <source>
        <dbReference type="Proteomes" id="UP000186246"/>
    </source>
</evidence>
<dbReference type="GO" id="GO:0003677">
    <property type="term" value="F:DNA binding"/>
    <property type="evidence" value="ECO:0007669"/>
    <property type="project" value="UniProtKB-KW"/>
</dbReference>
<dbReference type="AlphaFoldDB" id="A0A1N7KT61"/>
<gene>
    <name evidence="2" type="ORF">B0A70_06695</name>
    <name evidence="3" type="ORF">SAMN05421796_101807</name>
</gene>
<dbReference type="InterPro" id="IPR009061">
    <property type="entry name" value="DNA-bd_dom_put_sf"/>
</dbReference>
<name>A0A1N7KT61_9FLAO</name>
<protein>
    <submittedName>
        <fullName evidence="2">DNA-binding protein</fullName>
    </submittedName>
    <submittedName>
        <fullName evidence="3">Helix-turn-helix domain-containing protein</fullName>
    </submittedName>
</protein>
<evidence type="ECO:0000259" key="1">
    <source>
        <dbReference type="Pfam" id="PF12728"/>
    </source>
</evidence>
<dbReference type="EMBL" id="MUGO01000008">
    <property type="protein sequence ID" value="PQA95003.1"/>
    <property type="molecule type" value="Genomic_DNA"/>
</dbReference>